<comment type="subcellular location">
    <subcellularLocation>
        <location evidence="1">Endomembrane system</location>
        <topology evidence="1">Multi-pass membrane protein</topology>
    </subcellularLocation>
</comment>
<dbReference type="OrthoDB" id="9808458at2"/>
<evidence type="ECO:0000256" key="7">
    <source>
        <dbReference type="SAM" id="Phobius"/>
    </source>
</evidence>
<feature type="transmembrane region" description="Helical" evidence="7">
    <location>
        <begin position="97"/>
        <end position="115"/>
    </location>
</feature>
<name>A0A378YTT9_9NOCA</name>
<gene>
    <name evidence="8" type="primary">pbuG_2</name>
    <name evidence="8" type="ORF">NCTC1934_04037</name>
</gene>
<dbReference type="STRING" id="1406858.GCA_000710895_00170"/>
<evidence type="ECO:0000256" key="2">
    <source>
        <dbReference type="ARBA" id="ARBA00005697"/>
    </source>
</evidence>
<keyword evidence="5 7" id="KW-1133">Transmembrane helix</keyword>
<evidence type="ECO:0000256" key="1">
    <source>
        <dbReference type="ARBA" id="ARBA00004127"/>
    </source>
</evidence>
<dbReference type="GO" id="GO:0012505">
    <property type="term" value="C:endomembrane system"/>
    <property type="evidence" value="ECO:0007669"/>
    <property type="project" value="UniProtKB-SubCell"/>
</dbReference>
<dbReference type="AlphaFoldDB" id="A0A378YTT9"/>
<feature type="transmembrane region" description="Helical" evidence="7">
    <location>
        <begin position="223"/>
        <end position="243"/>
    </location>
</feature>
<feature type="transmembrane region" description="Helical" evidence="7">
    <location>
        <begin position="415"/>
        <end position="446"/>
    </location>
</feature>
<dbReference type="PANTHER" id="PTHR43337:SF1">
    <property type="entry name" value="XANTHINE_URACIL PERMEASE C887.17-RELATED"/>
    <property type="match status" value="1"/>
</dbReference>
<feature type="transmembrane region" description="Helical" evidence="7">
    <location>
        <begin position="121"/>
        <end position="143"/>
    </location>
</feature>
<evidence type="ECO:0000256" key="3">
    <source>
        <dbReference type="ARBA" id="ARBA00022448"/>
    </source>
</evidence>
<feature type="transmembrane region" description="Helical" evidence="7">
    <location>
        <begin position="273"/>
        <end position="294"/>
    </location>
</feature>
<protein>
    <submittedName>
        <fullName evidence="8">Guanine/hypoxanthine permease pbuG</fullName>
    </submittedName>
</protein>
<feature type="transmembrane region" description="Helical" evidence="7">
    <location>
        <begin position="41"/>
        <end position="60"/>
    </location>
</feature>
<dbReference type="Proteomes" id="UP000255467">
    <property type="component" value="Unassembled WGS sequence"/>
</dbReference>
<feature type="transmembrane region" description="Helical" evidence="7">
    <location>
        <begin position="370"/>
        <end position="395"/>
    </location>
</feature>
<keyword evidence="6 7" id="KW-0472">Membrane</keyword>
<dbReference type="PANTHER" id="PTHR43337">
    <property type="entry name" value="XANTHINE/URACIL PERMEASE C887.17-RELATED"/>
    <property type="match status" value="1"/>
</dbReference>
<organism evidence="8 9">
    <name type="scientific">Nocardia otitidiscaviarum</name>
    <dbReference type="NCBI Taxonomy" id="1823"/>
    <lineage>
        <taxon>Bacteria</taxon>
        <taxon>Bacillati</taxon>
        <taxon>Actinomycetota</taxon>
        <taxon>Actinomycetes</taxon>
        <taxon>Mycobacteriales</taxon>
        <taxon>Nocardiaceae</taxon>
        <taxon>Nocardia</taxon>
    </lineage>
</organism>
<dbReference type="GO" id="GO:0005345">
    <property type="term" value="F:purine nucleobase transmembrane transporter activity"/>
    <property type="evidence" value="ECO:0007669"/>
    <property type="project" value="TreeGrafter"/>
</dbReference>
<accession>A0A378YTT9</accession>
<dbReference type="InterPro" id="IPR045018">
    <property type="entry name" value="Azg-like"/>
</dbReference>
<dbReference type="GO" id="GO:0005886">
    <property type="term" value="C:plasma membrane"/>
    <property type="evidence" value="ECO:0007669"/>
    <property type="project" value="TreeGrafter"/>
</dbReference>
<dbReference type="Pfam" id="PF00860">
    <property type="entry name" value="Xan_ur_permease"/>
    <property type="match status" value="1"/>
</dbReference>
<dbReference type="InterPro" id="IPR006043">
    <property type="entry name" value="NCS2"/>
</dbReference>
<proteinExistence type="inferred from homology"/>
<dbReference type="RefSeq" id="WP_039815651.1">
    <property type="nucleotide sequence ID" value="NZ_UGRY01000002.1"/>
</dbReference>
<feature type="transmembrane region" description="Helical" evidence="7">
    <location>
        <begin position="458"/>
        <end position="480"/>
    </location>
</feature>
<evidence type="ECO:0000313" key="8">
    <source>
        <dbReference type="EMBL" id="SUA79937.1"/>
    </source>
</evidence>
<keyword evidence="4 7" id="KW-0812">Transmembrane</keyword>
<evidence type="ECO:0000256" key="6">
    <source>
        <dbReference type="ARBA" id="ARBA00023136"/>
    </source>
</evidence>
<feature type="transmembrane region" description="Helical" evidence="7">
    <location>
        <begin position="155"/>
        <end position="178"/>
    </location>
</feature>
<dbReference type="EMBL" id="UGRY01000002">
    <property type="protein sequence ID" value="SUA79937.1"/>
    <property type="molecule type" value="Genomic_DNA"/>
</dbReference>
<feature type="transmembrane region" description="Helical" evidence="7">
    <location>
        <begin position="72"/>
        <end position="90"/>
    </location>
</feature>
<comment type="similarity">
    <text evidence="2">Belongs to the nucleobase:cation symporter-2 (NCS2) (TC 2.A.40) family. Azg-like subfamily.</text>
</comment>
<keyword evidence="9" id="KW-1185">Reference proteome</keyword>
<feature type="transmembrane region" description="Helical" evidence="7">
    <location>
        <begin position="198"/>
        <end position="216"/>
    </location>
</feature>
<evidence type="ECO:0000313" key="9">
    <source>
        <dbReference type="Proteomes" id="UP000255467"/>
    </source>
</evidence>
<evidence type="ECO:0000256" key="5">
    <source>
        <dbReference type="ARBA" id="ARBA00022989"/>
    </source>
</evidence>
<keyword evidence="3" id="KW-0813">Transport</keyword>
<evidence type="ECO:0000256" key="4">
    <source>
        <dbReference type="ARBA" id="ARBA00022692"/>
    </source>
</evidence>
<reference evidence="8 9" key="1">
    <citation type="submission" date="2018-06" db="EMBL/GenBank/DDBJ databases">
        <authorList>
            <consortium name="Pathogen Informatics"/>
            <person name="Doyle S."/>
        </authorList>
    </citation>
    <scope>NUCLEOTIDE SEQUENCE [LARGE SCALE GENOMIC DNA]</scope>
    <source>
        <strain evidence="8 9">NCTC1934</strain>
    </source>
</reference>
<sequence length="482" mass="49038">MTQLQSPSGRSQPDTVAVRSPLDRFFKLSERRTTVSREIRGGITTFVAMAYVILLVPLILGGVTDINGDKLSIPQLTTATALAAGLSTVLMGLVGNVPLALAAGLGLVPVVAYQAAPHMTWPQAMGLVVLMGAVIVVLAATGLRTMIINAIPLALKNAIGVGIGMFIAMIGLVSSGVVGNGAAGGPPVTLGVDGHLEGWPVVVFAVGLLLMLALFARKVPGAMLISIAVATVLAIIINSVATIDPMAWGTVVPEAPESLFAAPDFGLMFNVDLFGGFAEAGALVASVVLFTLVLTGFFDAMGTVFGVCDEAGLLDEKGSMPGFGKILTTDGVAQIIGGATGGAGSTVYVESATGVGEGARTGLTSVVTGGLFCAAIFFTPLAAVVPIQAAAPALVLVGALMMTQARKIDWSDLEVAIPAFVTIVLMPFTYSITNGVGAGLIAYVVIKAARGKFKEIHGLVWIVSAVFAAYFAISGIELVLGG</sequence>